<gene>
    <name evidence="1" type="ORF">RJT34_11495</name>
</gene>
<keyword evidence="2" id="KW-1185">Reference proteome</keyword>
<dbReference type="EMBL" id="JAYKXN010000003">
    <property type="protein sequence ID" value="KAK7300647.1"/>
    <property type="molecule type" value="Genomic_DNA"/>
</dbReference>
<dbReference type="PANTHER" id="PTHR33385">
    <property type="entry name" value="PROTEIN XRI1"/>
    <property type="match status" value="1"/>
</dbReference>
<accession>A0AAN9PKK2</accession>
<evidence type="ECO:0000313" key="2">
    <source>
        <dbReference type="Proteomes" id="UP001359559"/>
    </source>
</evidence>
<name>A0AAN9PKK2_CLITE</name>
<dbReference type="AlphaFoldDB" id="A0AAN9PKK2"/>
<dbReference type="GO" id="GO:0007143">
    <property type="term" value="P:female meiotic nuclear division"/>
    <property type="evidence" value="ECO:0007669"/>
    <property type="project" value="InterPro"/>
</dbReference>
<dbReference type="PANTHER" id="PTHR33385:SF13">
    <property type="entry name" value="PROTEIN XRI1"/>
    <property type="match status" value="1"/>
</dbReference>
<sequence length="209" mass="23150">MSQSHHNNLCSDYSSSMELEIGVTHTDLLLESWFQSDTSSGYLEDAITGKAILCKEHKLPSCFKVDQFPTSSMADQPLHDYCFTHHKNFISATNLSSSSSSQSDTHEGAIKHDHAWRSYASKDQSKKIVYPFELVKPGGVEGETTLKDINHQIVMSPSASKAIPHPVEDSMTHPCTLTRDFGLSGKVVTSLTRIHTRGRGSITIIRTKN</sequence>
<evidence type="ECO:0000313" key="1">
    <source>
        <dbReference type="EMBL" id="KAK7300647.1"/>
    </source>
</evidence>
<protein>
    <recommendedName>
        <fullName evidence="3">Protein XRI1</fullName>
    </recommendedName>
</protein>
<proteinExistence type="predicted"/>
<organism evidence="1 2">
    <name type="scientific">Clitoria ternatea</name>
    <name type="common">Butterfly pea</name>
    <dbReference type="NCBI Taxonomy" id="43366"/>
    <lineage>
        <taxon>Eukaryota</taxon>
        <taxon>Viridiplantae</taxon>
        <taxon>Streptophyta</taxon>
        <taxon>Embryophyta</taxon>
        <taxon>Tracheophyta</taxon>
        <taxon>Spermatophyta</taxon>
        <taxon>Magnoliopsida</taxon>
        <taxon>eudicotyledons</taxon>
        <taxon>Gunneridae</taxon>
        <taxon>Pentapetalae</taxon>
        <taxon>rosids</taxon>
        <taxon>fabids</taxon>
        <taxon>Fabales</taxon>
        <taxon>Fabaceae</taxon>
        <taxon>Papilionoideae</taxon>
        <taxon>50 kb inversion clade</taxon>
        <taxon>NPAAA clade</taxon>
        <taxon>indigoferoid/millettioid clade</taxon>
        <taxon>Phaseoleae</taxon>
        <taxon>Clitoria</taxon>
    </lineage>
</organism>
<comment type="caution">
    <text evidence="1">The sequence shown here is derived from an EMBL/GenBank/DDBJ whole genome shotgun (WGS) entry which is preliminary data.</text>
</comment>
<dbReference type="GO" id="GO:0007140">
    <property type="term" value="P:male meiotic nuclear division"/>
    <property type="evidence" value="ECO:0007669"/>
    <property type="project" value="InterPro"/>
</dbReference>
<dbReference type="InterPro" id="IPR039933">
    <property type="entry name" value="XRI1"/>
</dbReference>
<dbReference type="Proteomes" id="UP001359559">
    <property type="component" value="Unassembled WGS sequence"/>
</dbReference>
<reference evidence="1 2" key="1">
    <citation type="submission" date="2024-01" db="EMBL/GenBank/DDBJ databases">
        <title>The genomes of 5 underutilized Papilionoideae crops provide insights into root nodulation and disease resistance.</title>
        <authorList>
            <person name="Yuan L."/>
        </authorList>
    </citation>
    <scope>NUCLEOTIDE SEQUENCE [LARGE SCALE GENOMIC DNA]</scope>
    <source>
        <strain evidence="1">LY-2023</strain>
        <tissue evidence="1">Leaf</tissue>
    </source>
</reference>
<evidence type="ECO:0008006" key="3">
    <source>
        <dbReference type="Google" id="ProtNLM"/>
    </source>
</evidence>